<dbReference type="SMART" id="SM00061">
    <property type="entry name" value="MATH"/>
    <property type="match status" value="1"/>
</dbReference>
<protein>
    <recommendedName>
        <fullName evidence="2">MATH domain-containing protein</fullName>
    </recommendedName>
</protein>
<name>A0AAV1VR92_LUPLU</name>
<dbReference type="PROSITE" id="PS50144">
    <property type="entry name" value="MATH"/>
    <property type="match status" value="1"/>
</dbReference>
<reference evidence="3 4" key="1">
    <citation type="submission" date="2024-03" db="EMBL/GenBank/DDBJ databases">
        <authorList>
            <person name="Martinez-Hernandez J."/>
        </authorList>
    </citation>
    <scope>NUCLEOTIDE SEQUENCE [LARGE SCALE GENOMIC DNA]</scope>
</reference>
<evidence type="ECO:0000313" key="3">
    <source>
        <dbReference type="EMBL" id="CAL0299481.1"/>
    </source>
</evidence>
<feature type="domain" description="MATH" evidence="2">
    <location>
        <begin position="11"/>
        <end position="129"/>
    </location>
</feature>
<keyword evidence="1" id="KW-0175">Coiled coil</keyword>
<dbReference type="AlphaFoldDB" id="A0AAV1VR92"/>
<dbReference type="PANTHER" id="PTHR46236:SF35">
    <property type="entry name" value="MATH DOMAIN-CONTAINING PROTEIN"/>
    <property type="match status" value="1"/>
</dbReference>
<evidence type="ECO:0000259" key="2">
    <source>
        <dbReference type="PROSITE" id="PS50144"/>
    </source>
</evidence>
<dbReference type="Proteomes" id="UP001497480">
    <property type="component" value="Unassembled WGS sequence"/>
</dbReference>
<dbReference type="InterPro" id="IPR008974">
    <property type="entry name" value="TRAF-like"/>
</dbReference>
<organism evidence="3 4">
    <name type="scientific">Lupinus luteus</name>
    <name type="common">European yellow lupine</name>
    <dbReference type="NCBI Taxonomy" id="3873"/>
    <lineage>
        <taxon>Eukaryota</taxon>
        <taxon>Viridiplantae</taxon>
        <taxon>Streptophyta</taxon>
        <taxon>Embryophyta</taxon>
        <taxon>Tracheophyta</taxon>
        <taxon>Spermatophyta</taxon>
        <taxon>Magnoliopsida</taxon>
        <taxon>eudicotyledons</taxon>
        <taxon>Gunneridae</taxon>
        <taxon>Pentapetalae</taxon>
        <taxon>rosids</taxon>
        <taxon>fabids</taxon>
        <taxon>Fabales</taxon>
        <taxon>Fabaceae</taxon>
        <taxon>Papilionoideae</taxon>
        <taxon>50 kb inversion clade</taxon>
        <taxon>genistoids sensu lato</taxon>
        <taxon>core genistoids</taxon>
        <taxon>Genisteae</taxon>
        <taxon>Lupinus</taxon>
    </lineage>
</organism>
<dbReference type="InterPro" id="IPR002083">
    <property type="entry name" value="MATH/TRAF_dom"/>
</dbReference>
<dbReference type="PANTHER" id="PTHR46236">
    <property type="entry name" value="TRAF-LIKE SUPERFAMILY PROTEIN"/>
    <property type="match status" value="1"/>
</dbReference>
<evidence type="ECO:0000256" key="1">
    <source>
        <dbReference type="ARBA" id="ARBA00023054"/>
    </source>
</evidence>
<keyword evidence="4" id="KW-1185">Reference proteome</keyword>
<gene>
    <name evidence="3" type="ORF">LLUT_LOCUS541</name>
</gene>
<evidence type="ECO:0000313" key="4">
    <source>
        <dbReference type="Proteomes" id="UP001497480"/>
    </source>
</evidence>
<dbReference type="EMBL" id="CAXHTB010000001">
    <property type="protein sequence ID" value="CAL0299481.1"/>
    <property type="molecule type" value="Genomic_DNA"/>
</dbReference>
<dbReference type="SUPFAM" id="SSF49599">
    <property type="entry name" value="TRAF domain-like"/>
    <property type="match status" value="1"/>
</dbReference>
<sequence>MENQQTSVETAETFTWTVKNFSKLSAKLYSENFFIGGHPWRILMFPKGNNVDCLSIYLDAGVSANLSDGWTRFAKFKLSLINKVNSNMTKTKETVHEFNAKEKDWGSLHSCLYVKLGTLAKALLWMILV</sequence>
<comment type="caution">
    <text evidence="3">The sequence shown here is derived from an EMBL/GenBank/DDBJ whole genome shotgun (WGS) entry which is preliminary data.</text>
</comment>
<proteinExistence type="predicted"/>
<dbReference type="Pfam" id="PF22486">
    <property type="entry name" value="MATH_2"/>
    <property type="match status" value="1"/>
</dbReference>
<accession>A0AAV1VR92</accession>
<dbReference type="InterPro" id="IPR050804">
    <property type="entry name" value="MCC"/>
</dbReference>
<dbReference type="Gene3D" id="2.60.210.10">
    <property type="entry name" value="Apoptosis, Tumor Necrosis Factor Receptor Associated Protein 2, Chain A"/>
    <property type="match status" value="1"/>
</dbReference>